<dbReference type="SUPFAM" id="SSF51735">
    <property type="entry name" value="NAD(P)-binding Rossmann-fold domains"/>
    <property type="match status" value="1"/>
</dbReference>
<dbReference type="InterPro" id="IPR013512">
    <property type="entry name" value="DXP_reductoisomerase_N"/>
</dbReference>
<feature type="binding site" evidence="9">
    <location>
        <position position="157"/>
    </location>
    <ligand>
        <name>1-deoxy-D-xylulose 5-phosphate</name>
        <dbReference type="ChEBI" id="CHEBI:57792"/>
    </ligand>
</feature>
<evidence type="ECO:0000259" key="12">
    <source>
        <dbReference type="Pfam" id="PF13288"/>
    </source>
</evidence>
<feature type="binding site" evidence="9">
    <location>
        <position position="217"/>
    </location>
    <ligand>
        <name>1-deoxy-D-xylulose 5-phosphate</name>
        <dbReference type="ChEBI" id="CHEBI:57792"/>
    </ligand>
</feature>
<evidence type="ECO:0000256" key="4">
    <source>
        <dbReference type="ARBA" id="ARBA00022857"/>
    </source>
</evidence>
<feature type="domain" description="DXP reductoisomerase C-terminal" evidence="12">
    <location>
        <begin position="266"/>
        <end position="382"/>
    </location>
</feature>
<proteinExistence type="inferred from homology"/>
<feature type="binding site" evidence="9">
    <location>
        <position position="45"/>
    </location>
    <ligand>
        <name>NADPH</name>
        <dbReference type="ChEBI" id="CHEBI:57783"/>
    </ligand>
</feature>
<dbReference type="InterPro" id="IPR013644">
    <property type="entry name" value="DXP_reductoisomerase_C"/>
</dbReference>
<evidence type="ECO:0000313" key="13">
    <source>
        <dbReference type="EMBL" id="WPB84095.1"/>
    </source>
</evidence>
<comment type="caution">
    <text evidence="9">Lacks conserved residue(s) required for the propagation of feature annotation.</text>
</comment>
<gene>
    <name evidence="9 13" type="primary">dxr</name>
    <name evidence="13" type="ORF">R9Z33_18585</name>
</gene>
<dbReference type="SUPFAM" id="SSF69055">
    <property type="entry name" value="1-deoxy-D-xylulose-5-phosphate reductoisomerase, C-terminal domain"/>
    <property type="match status" value="1"/>
</dbReference>
<feature type="binding site" evidence="9">
    <location>
        <position position="20"/>
    </location>
    <ligand>
        <name>NADPH</name>
        <dbReference type="ChEBI" id="CHEBI:57783"/>
    </ligand>
</feature>
<dbReference type="HAMAP" id="MF_00183">
    <property type="entry name" value="DXP_reductoisom"/>
    <property type="match status" value="1"/>
</dbReference>
<dbReference type="PIRSF" id="PIRSF006205">
    <property type="entry name" value="Dxp_reductismrs"/>
    <property type="match status" value="1"/>
</dbReference>
<comment type="cofactor">
    <cofactor evidence="9">
        <name>Mg(2+)</name>
        <dbReference type="ChEBI" id="CHEBI:18420"/>
    </cofactor>
    <cofactor evidence="9">
        <name>Mn(2+)</name>
        <dbReference type="ChEBI" id="CHEBI:29035"/>
    </cofactor>
</comment>
<dbReference type="NCBIfam" id="TIGR00243">
    <property type="entry name" value="Dxr"/>
    <property type="match status" value="1"/>
</dbReference>
<feature type="domain" description="1-deoxy-D-xylulose 5-phosphate reductoisomerase N-terminal" evidence="10">
    <location>
        <begin position="11"/>
        <end position="137"/>
    </location>
</feature>
<feature type="binding site" evidence="9">
    <location>
        <position position="130"/>
    </location>
    <ligand>
        <name>1-deoxy-D-xylulose 5-phosphate</name>
        <dbReference type="ChEBI" id="CHEBI:57792"/>
    </ligand>
</feature>
<feature type="binding site" evidence="9">
    <location>
        <position position="223"/>
    </location>
    <ligand>
        <name>1-deoxy-D-xylulose 5-phosphate</name>
        <dbReference type="ChEBI" id="CHEBI:57792"/>
    </ligand>
</feature>
<dbReference type="GO" id="GO:0030604">
    <property type="term" value="F:1-deoxy-D-xylulose-5-phosphate reductoisomerase activity"/>
    <property type="evidence" value="ECO:0007669"/>
    <property type="project" value="UniProtKB-EC"/>
</dbReference>
<dbReference type="Gene3D" id="3.40.50.720">
    <property type="entry name" value="NAD(P)-binding Rossmann-like Domain"/>
    <property type="match status" value="1"/>
</dbReference>
<keyword evidence="3 9" id="KW-0479">Metal-binding</keyword>
<keyword evidence="7 9" id="KW-0414">Isoprene biosynthesis</keyword>
<name>A0ABZ0PEP7_9PROT</name>
<keyword evidence="14" id="KW-1185">Reference proteome</keyword>
<feature type="binding site" evidence="9">
    <location>
        <position position="181"/>
    </location>
    <ligand>
        <name>1-deoxy-D-xylulose 5-phosphate</name>
        <dbReference type="ChEBI" id="CHEBI:57792"/>
    </ligand>
</feature>
<feature type="binding site" evidence="9">
    <location>
        <position position="157"/>
    </location>
    <ligand>
        <name>Mn(2+)</name>
        <dbReference type="ChEBI" id="CHEBI:29035"/>
    </ligand>
</feature>
<reference evidence="13 14" key="1">
    <citation type="submission" date="2023-11" db="EMBL/GenBank/DDBJ databases">
        <title>Arctic aerobic anoxygenic photoheterotroph Sediminicoccus rosea KRV36 adapts its photosynthesis to long days of polar summer.</title>
        <authorList>
            <person name="Tomasch J."/>
            <person name="Kopejtka K."/>
            <person name="Bily T."/>
            <person name="Gardiner A.T."/>
            <person name="Gardian Z."/>
            <person name="Shivaramu S."/>
            <person name="Koblizek M."/>
            <person name="Engelhardt F."/>
            <person name="Kaftan D."/>
        </authorList>
    </citation>
    <scope>NUCLEOTIDE SEQUENCE [LARGE SCALE GENOMIC DNA]</scope>
    <source>
        <strain evidence="13 14">R-30</strain>
    </source>
</reference>
<dbReference type="InterPro" id="IPR003821">
    <property type="entry name" value="DXP_reductoisomerase"/>
</dbReference>
<evidence type="ECO:0000256" key="9">
    <source>
        <dbReference type="HAMAP-Rule" id="MF_00183"/>
    </source>
</evidence>
<feature type="binding site" evidence="9">
    <location>
        <position position="222"/>
    </location>
    <ligand>
        <name>1-deoxy-D-xylulose 5-phosphate</name>
        <dbReference type="ChEBI" id="CHEBI:57792"/>
    </ligand>
</feature>
<feature type="binding site" evidence="9">
    <location>
        <position position="44"/>
    </location>
    <ligand>
        <name>NADPH</name>
        <dbReference type="ChEBI" id="CHEBI:57783"/>
    </ligand>
</feature>
<evidence type="ECO:0000256" key="8">
    <source>
        <dbReference type="ARBA" id="ARBA00048543"/>
    </source>
</evidence>
<feature type="binding site" evidence="9">
    <location>
        <position position="129"/>
    </location>
    <ligand>
        <name>NADPH</name>
        <dbReference type="ChEBI" id="CHEBI:57783"/>
    </ligand>
</feature>
<feature type="binding site" evidence="9">
    <location>
        <position position="19"/>
    </location>
    <ligand>
        <name>NADPH</name>
        <dbReference type="ChEBI" id="CHEBI:57783"/>
    </ligand>
</feature>
<evidence type="ECO:0000256" key="6">
    <source>
        <dbReference type="ARBA" id="ARBA00023211"/>
    </source>
</evidence>
<feature type="binding site" evidence="9">
    <location>
        <position position="18"/>
    </location>
    <ligand>
        <name>NADPH</name>
        <dbReference type="ChEBI" id="CHEBI:57783"/>
    </ligand>
</feature>
<dbReference type="Pfam" id="PF13288">
    <property type="entry name" value="DXPR_C"/>
    <property type="match status" value="1"/>
</dbReference>
<evidence type="ECO:0000256" key="2">
    <source>
        <dbReference type="ARBA" id="ARBA00006825"/>
    </source>
</evidence>
<dbReference type="EMBL" id="CP137852">
    <property type="protein sequence ID" value="WPB84095.1"/>
    <property type="molecule type" value="Genomic_DNA"/>
</dbReference>
<feature type="binding site" evidence="9">
    <location>
        <position position="226"/>
    </location>
    <ligand>
        <name>Mn(2+)</name>
        <dbReference type="ChEBI" id="CHEBI:29035"/>
    </ligand>
</feature>
<dbReference type="InterPro" id="IPR036169">
    <property type="entry name" value="DXPR_C_sf"/>
</dbReference>
<organism evidence="13 14">
    <name type="scientific">Sediminicoccus rosea</name>
    <dbReference type="NCBI Taxonomy" id="1225128"/>
    <lineage>
        <taxon>Bacteria</taxon>
        <taxon>Pseudomonadati</taxon>
        <taxon>Pseudomonadota</taxon>
        <taxon>Alphaproteobacteria</taxon>
        <taxon>Acetobacterales</taxon>
        <taxon>Roseomonadaceae</taxon>
        <taxon>Sediminicoccus</taxon>
    </lineage>
</organism>
<keyword evidence="4 9" id="KW-0521">NADP</keyword>
<evidence type="ECO:0000256" key="5">
    <source>
        <dbReference type="ARBA" id="ARBA00023002"/>
    </source>
</evidence>
<evidence type="ECO:0000313" key="14">
    <source>
        <dbReference type="Proteomes" id="UP001305521"/>
    </source>
</evidence>
<keyword evidence="9" id="KW-0460">Magnesium</keyword>
<dbReference type="Pfam" id="PF08436">
    <property type="entry name" value="DXP_redisom_C"/>
    <property type="match status" value="1"/>
</dbReference>
<keyword evidence="6 9" id="KW-0464">Manganese</keyword>
<feature type="binding site" evidence="9">
    <location>
        <position position="226"/>
    </location>
    <ligand>
        <name>1-deoxy-D-xylulose 5-phosphate</name>
        <dbReference type="ChEBI" id="CHEBI:57792"/>
    </ligand>
</feature>
<comment type="similarity">
    <text evidence="2 9">Belongs to the DXR family.</text>
</comment>
<evidence type="ECO:0000256" key="7">
    <source>
        <dbReference type="ARBA" id="ARBA00023229"/>
    </source>
</evidence>
<accession>A0ABZ0PEP7</accession>
<dbReference type="InterPro" id="IPR036291">
    <property type="entry name" value="NAD(P)-bd_dom_sf"/>
</dbReference>
<feature type="binding site" evidence="9">
    <location>
        <position position="17"/>
    </location>
    <ligand>
        <name>NADPH</name>
        <dbReference type="ChEBI" id="CHEBI:57783"/>
    </ligand>
</feature>
<feature type="binding site" evidence="9">
    <location>
        <position position="156"/>
    </location>
    <ligand>
        <name>1-deoxy-D-xylulose 5-phosphate</name>
        <dbReference type="ChEBI" id="CHEBI:57792"/>
    </ligand>
</feature>
<dbReference type="EC" id="1.1.1.267" evidence="9"/>
<evidence type="ECO:0000256" key="1">
    <source>
        <dbReference type="ARBA" id="ARBA00005094"/>
    </source>
</evidence>
<feature type="binding site" evidence="9">
    <location>
        <position position="155"/>
    </location>
    <ligand>
        <name>Mn(2+)</name>
        <dbReference type="ChEBI" id="CHEBI:29035"/>
    </ligand>
</feature>
<evidence type="ECO:0000256" key="3">
    <source>
        <dbReference type="ARBA" id="ARBA00022723"/>
    </source>
</evidence>
<feature type="binding site" evidence="9">
    <location>
        <position position="204"/>
    </location>
    <ligand>
        <name>1-deoxy-D-xylulose 5-phosphate</name>
        <dbReference type="ChEBI" id="CHEBI:57792"/>
    </ligand>
</feature>
<evidence type="ECO:0000259" key="10">
    <source>
        <dbReference type="Pfam" id="PF02670"/>
    </source>
</evidence>
<protein>
    <recommendedName>
        <fullName evidence="9">1-deoxy-D-xylulose 5-phosphate reductoisomerase</fullName>
        <shortName evidence="9">DXP reductoisomerase</shortName>
        <ecNumber evidence="9">1.1.1.267</ecNumber>
    </recommendedName>
    <alternativeName>
        <fullName evidence="9">1-deoxyxylulose-5-phosphate reductoisomerase</fullName>
    </alternativeName>
    <alternativeName>
        <fullName evidence="9">2-C-methyl-D-erythritol 4-phosphate synthase</fullName>
    </alternativeName>
</protein>
<dbReference type="Proteomes" id="UP001305521">
    <property type="component" value="Chromosome"/>
</dbReference>
<dbReference type="Gene3D" id="1.10.1740.10">
    <property type="match status" value="1"/>
</dbReference>
<feature type="binding site" evidence="9">
    <location>
        <position position="210"/>
    </location>
    <ligand>
        <name>NADPH</name>
        <dbReference type="ChEBI" id="CHEBI:57783"/>
    </ligand>
</feature>
<evidence type="ECO:0000259" key="11">
    <source>
        <dbReference type="Pfam" id="PF08436"/>
    </source>
</evidence>
<dbReference type="PANTHER" id="PTHR30525:SF0">
    <property type="entry name" value="1-DEOXY-D-XYLULOSE 5-PHOSPHATE REDUCTOISOMERASE, CHLOROPLASTIC"/>
    <property type="match status" value="1"/>
</dbReference>
<dbReference type="InterPro" id="IPR026877">
    <property type="entry name" value="DXPR_C"/>
</dbReference>
<dbReference type="SUPFAM" id="SSF55347">
    <property type="entry name" value="Glyceraldehyde-3-phosphate dehydrogenase-like, C-terminal domain"/>
    <property type="match status" value="1"/>
</dbReference>
<feature type="binding site" evidence="9">
    <location>
        <position position="131"/>
    </location>
    <ligand>
        <name>NADPH</name>
        <dbReference type="ChEBI" id="CHEBI:57783"/>
    </ligand>
</feature>
<comment type="pathway">
    <text evidence="1 9">Isoprenoid biosynthesis; isopentenyl diphosphate biosynthesis via DXP pathway; isopentenyl diphosphate from 1-deoxy-D-xylulose 5-phosphate: step 1/6.</text>
</comment>
<sequence>MGVTETSARSVTVLGSTGSIGRSTMALLDAAQPGQFRVRALVAGRDVATLAAQARAHRAELAVVADESCHAALKEALAGTGIETAAGAQAVIEAARRPADWTMAAIVGAVGLKSTMAALERGGTLALANKESLVCAGQLVLDRAAAHGATLLPVDSEHNAIFQALDPRDPRVIEKIILTASGGPFRDWPLAQMRGVTPEQAVRHPVWSMGAKISVDSATMFNKGLELIEAARLFPVPSERIEVLVHRQSTVHGMVQYSDGSLLAQLGSPDMRTPIAHCLAWPARMAVDVPRLDLAALGRLDFEAPDPARFPALRLAREALAAEGGAPCVLNAANEVAVGLFLEKRLGFLDIAAVVEDTMTALAGRGVPDLDAVLELDRAARHIATGLAAHRAAA</sequence>
<dbReference type="RefSeq" id="WP_318648051.1">
    <property type="nucleotide sequence ID" value="NZ_CP137852.1"/>
</dbReference>
<comment type="function">
    <text evidence="9">Catalyzes the NADPH-dependent rearrangement and reduction of 1-deoxy-D-xylulose-5-phosphate (DXP) to 2-C-methyl-D-erythritol 4-phosphate (MEP).</text>
</comment>
<dbReference type="Pfam" id="PF02670">
    <property type="entry name" value="DXP_reductoisom"/>
    <property type="match status" value="1"/>
</dbReference>
<dbReference type="PANTHER" id="PTHR30525">
    <property type="entry name" value="1-DEOXY-D-XYLULOSE 5-PHOSPHATE REDUCTOISOMERASE"/>
    <property type="match status" value="1"/>
</dbReference>
<keyword evidence="5 9" id="KW-0560">Oxidoreductase</keyword>
<feature type="domain" description="1-deoxy-D-xylulose 5-phosphate reductoisomerase C-terminal" evidence="11">
    <location>
        <begin position="151"/>
        <end position="234"/>
    </location>
</feature>
<comment type="catalytic activity">
    <reaction evidence="8">
        <text>2-C-methyl-D-erythritol 4-phosphate + NADP(+) = 1-deoxy-D-xylulose 5-phosphate + NADPH + H(+)</text>
        <dbReference type="Rhea" id="RHEA:13717"/>
        <dbReference type="ChEBI" id="CHEBI:15378"/>
        <dbReference type="ChEBI" id="CHEBI:57783"/>
        <dbReference type="ChEBI" id="CHEBI:57792"/>
        <dbReference type="ChEBI" id="CHEBI:58262"/>
        <dbReference type="ChEBI" id="CHEBI:58349"/>
        <dbReference type="EC" id="1.1.1.267"/>
    </reaction>
    <physiologicalReaction direction="right-to-left" evidence="8">
        <dbReference type="Rhea" id="RHEA:13719"/>
    </physiologicalReaction>
</comment>